<dbReference type="AlphaFoldDB" id="A0A0F0LQH3"/>
<dbReference type="STRING" id="582680.RS86_01568"/>
<dbReference type="EMBL" id="JYIX01000032">
    <property type="protein sequence ID" value="KJL33771.1"/>
    <property type="molecule type" value="Genomic_DNA"/>
</dbReference>
<reference evidence="1 2" key="1">
    <citation type="submission" date="2015-02" db="EMBL/GenBank/DDBJ databases">
        <title>Draft genome sequences of ten Microbacterium spp. with emphasis on heavy metal contaminated environments.</title>
        <authorList>
            <person name="Corretto E."/>
        </authorList>
    </citation>
    <scope>NUCLEOTIDE SEQUENCE [LARGE SCALE GENOMIC DNA]</scope>
    <source>
        <strain evidence="1 2">ARN176</strain>
    </source>
</reference>
<evidence type="ECO:0000313" key="1">
    <source>
        <dbReference type="EMBL" id="KJL33771.1"/>
    </source>
</evidence>
<dbReference type="Gene3D" id="3.40.1260.10">
    <property type="entry name" value="DsrEFH-like"/>
    <property type="match status" value="1"/>
</dbReference>
<sequence length="114" mass="11875">MRKYGSMTTQRTVVLHVSDRPEDVTRAIGMAGILHGHRPETRIRIIVNGPAIPGVAADAAPLPATDVATVEACEGGLRSHRISVGALQPGVITVPAAVVALSDAQFEGAAYVRV</sequence>
<dbReference type="PATRIC" id="fig|582680.6.peg.1616"/>
<evidence type="ECO:0000313" key="2">
    <source>
        <dbReference type="Proteomes" id="UP000033740"/>
    </source>
</evidence>
<keyword evidence="2" id="KW-1185">Reference proteome</keyword>
<accession>A0A0F0LQH3</accession>
<proteinExistence type="predicted"/>
<evidence type="ECO:0008006" key="3">
    <source>
        <dbReference type="Google" id="ProtNLM"/>
    </source>
</evidence>
<dbReference type="SUPFAM" id="SSF75169">
    <property type="entry name" value="DsrEFH-like"/>
    <property type="match status" value="1"/>
</dbReference>
<dbReference type="Proteomes" id="UP000033740">
    <property type="component" value="Unassembled WGS sequence"/>
</dbReference>
<gene>
    <name evidence="1" type="ORF">RS86_01568</name>
</gene>
<name>A0A0F0LQH3_9MICO</name>
<organism evidence="1 2">
    <name type="scientific">Microbacterium azadirachtae</name>
    <dbReference type="NCBI Taxonomy" id="582680"/>
    <lineage>
        <taxon>Bacteria</taxon>
        <taxon>Bacillati</taxon>
        <taxon>Actinomycetota</taxon>
        <taxon>Actinomycetes</taxon>
        <taxon>Micrococcales</taxon>
        <taxon>Microbacteriaceae</taxon>
        <taxon>Microbacterium</taxon>
    </lineage>
</organism>
<protein>
    <recommendedName>
        <fullName evidence="3">DsrE/DsrF-like family protein</fullName>
    </recommendedName>
</protein>
<dbReference type="InterPro" id="IPR027396">
    <property type="entry name" value="DsrEFH-like"/>
</dbReference>
<comment type="caution">
    <text evidence="1">The sequence shown here is derived from an EMBL/GenBank/DDBJ whole genome shotgun (WGS) entry which is preliminary data.</text>
</comment>